<sequence>MSRTAQPEEEASDTRPVTDRVQPKDASLPTAPGRRTIVTPMRPKLPPLASLALPGALSSPATPALSFSTSSPPSSSSPDESPNGPPRRRHHGDDLDGDKAHVQAAIYEALRRRWSASSASELQTLAAAAAEALRWKQQRQQAYGVLDPAADEAAAASPAWAALRANKRNSDALQLDSEAHHLVTPSRGSGLVIPHHEEDEEARDQVSPLPSSSKRRRSSSIFAPPPSMTFPSPRAMIAHRSAILRASRQQIRTLSLDAGTAEKAELSRSQIPNRHSAFDNLLTSLAAVKTARASLSSPFSPPPLRYV</sequence>
<proteinExistence type="predicted"/>
<feature type="region of interest" description="Disordered" evidence="1">
    <location>
        <begin position="197"/>
        <end position="233"/>
    </location>
</feature>
<gene>
    <name evidence="2" type="ORF">C6P46_005538</name>
</gene>
<feature type="compositionally biased region" description="Basic and acidic residues" evidence="1">
    <location>
        <begin position="12"/>
        <end position="23"/>
    </location>
</feature>
<organism evidence="2 3">
    <name type="scientific">Rhodotorula mucilaginosa</name>
    <name type="common">Yeast</name>
    <name type="synonym">Rhodotorula rubra</name>
    <dbReference type="NCBI Taxonomy" id="5537"/>
    <lineage>
        <taxon>Eukaryota</taxon>
        <taxon>Fungi</taxon>
        <taxon>Dikarya</taxon>
        <taxon>Basidiomycota</taxon>
        <taxon>Pucciniomycotina</taxon>
        <taxon>Microbotryomycetes</taxon>
        <taxon>Sporidiobolales</taxon>
        <taxon>Sporidiobolaceae</taxon>
        <taxon>Rhodotorula</taxon>
    </lineage>
</organism>
<evidence type="ECO:0000256" key="1">
    <source>
        <dbReference type="SAM" id="MobiDB-lite"/>
    </source>
</evidence>
<name>A0A9P6W0N2_RHOMI</name>
<feature type="compositionally biased region" description="Basic and acidic residues" evidence="1">
    <location>
        <begin position="91"/>
        <end position="100"/>
    </location>
</feature>
<dbReference type="EMBL" id="PUHQ01000060">
    <property type="protein sequence ID" value="KAG0658918.1"/>
    <property type="molecule type" value="Genomic_DNA"/>
</dbReference>
<dbReference type="Proteomes" id="UP000777482">
    <property type="component" value="Unassembled WGS sequence"/>
</dbReference>
<feature type="compositionally biased region" description="Low complexity" evidence="1">
    <location>
        <begin position="47"/>
        <end position="82"/>
    </location>
</feature>
<keyword evidence="3" id="KW-1185">Reference proteome</keyword>
<protein>
    <submittedName>
        <fullName evidence="2">Uncharacterized protein</fullName>
    </submittedName>
</protein>
<reference evidence="2 3" key="1">
    <citation type="submission" date="2020-11" db="EMBL/GenBank/DDBJ databases">
        <title>Kefir isolates.</title>
        <authorList>
            <person name="Marcisauskas S."/>
            <person name="Kim Y."/>
            <person name="Blasche S."/>
        </authorList>
    </citation>
    <scope>NUCLEOTIDE SEQUENCE [LARGE SCALE GENOMIC DNA]</scope>
    <source>
        <strain evidence="2 3">KR</strain>
    </source>
</reference>
<comment type="caution">
    <text evidence="2">The sequence shown here is derived from an EMBL/GenBank/DDBJ whole genome shotgun (WGS) entry which is preliminary data.</text>
</comment>
<dbReference type="AlphaFoldDB" id="A0A9P6W0N2"/>
<accession>A0A9P6W0N2</accession>
<evidence type="ECO:0000313" key="3">
    <source>
        <dbReference type="Proteomes" id="UP000777482"/>
    </source>
</evidence>
<feature type="region of interest" description="Disordered" evidence="1">
    <location>
        <begin position="1"/>
        <end position="100"/>
    </location>
</feature>
<dbReference type="OrthoDB" id="10573961at2759"/>
<evidence type="ECO:0000313" key="2">
    <source>
        <dbReference type="EMBL" id="KAG0658918.1"/>
    </source>
</evidence>